<organism evidence="2 3">
    <name type="scientific">Pseudomonas fluorescens</name>
    <dbReference type="NCBI Taxonomy" id="294"/>
    <lineage>
        <taxon>Bacteria</taxon>
        <taxon>Pseudomonadati</taxon>
        <taxon>Pseudomonadota</taxon>
        <taxon>Gammaproteobacteria</taxon>
        <taxon>Pseudomonadales</taxon>
        <taxon>Pseudomonadaceae</taxon>
        <taxon>Pseudomonas</taxon>
    </lineage>
</organism>
<evidence type="ECO:0000256" key="1">
    <source>
        <dbReference type="SAM" id="MobiDB-lite"/>
    </source>
</evidence>
<proteinExistence type="predicted"/>
<sequence length="619" mass="69757">MLTLTRVEFEDALENGWIIDAGPADDLPYWLKPIAGISIAHLESRRSSSKKSYDQIVNARLAAIWGLVERMEEVLASDDPVAIINKHARDCEPKQHPARIKLWFYTYITFGYNKWALMPVSFRSGKWDRENHSSLQKLGRPHNKGKGYGYNCDANMKAKILKGLVKYKSSSKTMCEIYSDVLTGEFACISVKSGENIEYVHPNGEPFPSLKQFKDWTKKLISPKALKNVLKGQHKARSLSGSMGSFSEKILNVNQRVEFDGYYPSEKLSGVIEGSAVDGFCVVRGLCGLSGMVLGIGFSEGKESMDAYRMALFCMAIGKVKYCSLFGVDISPEDWTSEGLSGGIIFDRGPGAGLTDPDSSWLKAFELTPRYSGQSKATAESSHPRDKKLWGPPSHFHSELNFVEMAKREIWRVIEDNKTSDADGRMIDEMYEAGIKPTPDGIYRYWDSRGRNSAIGMEFDTAVRKFLRVCPASIKRDAVYLYGRKFRSRELEETGIFDRVAMNGVIKTEVFVLTMCVRYIWIEVSGVLYELDFLRPVSAAESSAYISLPDLKELDQMRRAAAGARRNEKPASQQFYRDRFTRDSEKKWDAGDRKLGSPTKGGAVQRDTTDFDRFRGKAK</sequence>
<dbReference type="Proteomes" id="UP000050349">
    <property type="component" value="Unassembled WGS sequence"/>
</dbReference>
<dbReference type="AlphaFoldDB" id="A0A0P8XJF9"/>
<dbReference type="EMBL" id="LJXB01000070">
    <property type="protein sequence ID" value="KPU60259.1"/>
    <property type="molecule type" value="Genomic_DNA"/>
</dbReference>
<feature type="region of interest" description="Disordered" evidence="1">
    <location>
        <begin position="562"/>
        <end position="619"/>
    </location>
</feature>
<protein>
    <submittedName>
        <fullName evidence="2">Uncharacterized protein</fullName>
    </submittedName>
</protein>
<dbReference type="PATRIC" id="fig|294.162.peg.2009"/>
<feature type="compositionally biased region" description="Basic and acidic residues" evidence="1">
    <location>
        <begin position="576"/>
        <end position="595"/>
    </location>
</feature>
<reference evidence="2 3" key="1">
    <citation type="submission" date="2015-09" db="EMBL/GenBank/DDBJ databases">
        <authorList>
            <person name="Jackson K.R."/>
            <person name="Lunt B.L."/>
            <person name="Fisher J.N.B."/>
            <person name="Gardner A.V."/>
            <person name="Bailey M.E."/>
            <person name="Deus L.M."/>
            <person name="Earl A.S."/>
            <person name="Gibby P.D."/>
            <person name="Hartmann K.A."/>
            <person name="Liu J.E."/>
            <person name="Manci A.M."/>
            <person name="Nielsen D.A."/>
            <person name="Solomon M.B."/>
            <person name="Breakwell D.P."/>
            <person name="Burnett S.H."/>
            <person name="Grose J.H."/>
        </authorList>
    </citation>
    <scope>NUCLEOTIDE SEQUENCE [LARGE SCALE GENOMIC DNA]</scope>
    <source>
        <strain evidence="2 3">S613</strain>
    </source>
</reference>
<evidence type="ECO:0000313" key="2">
    <source>
        <dbReference type="EMBL" id="KPU60259.1"/>
    </source>
</evidence>
<comment type="caution">
    <text evidence="2">The sequence shown here is derived from an EMBL/GenBank/DDBJ whole genome shotgun (WGS) entry which is preliminary data.</text>
</comment>
<name>A0A0P8XJF9_PSEFL</name>
<accession>A0A0P8XJF9</accession>
<feature type="region of interest" description="Disordered" evidence="1">
    <location>
        <begin position="373"/>
        <end position="392"/>
    </location>
</feature>
<feature type="compositionally biased region" description="Basic and acidic residues" evidence="1">
    <location>
        <begin position="607"/>
        <end position="619"/>
    </location>
</feature>
<evidence type="ECO:0000313" key="3">
    <source>
        <dbReference type="Proteomes" id="UP000050349"/>
    </source>
</evidence>
<gene>
    <name evidence="2" type="ORF">AN403_4753</name>
</gene>